<dbReference type="Pfam" id="PF23368">
    <property type="entry name" value="DUF7092"/>
    <property type="match status" value="1"/>
</dbReference>
<dbReference type="EMBL" id="MTEJ01000140">
    <property type="protein sequence ID" value="OQX09529.1"/>
    <property type="molecule type" value="Genomic_DNA"/>
</dbReference>
<dbReference type="PANTHER" id="PTHR22726">
    <property type="entry name" value="METALLOENDOPEPTIDASE OMA1"/>
    <property type="match status" value="1"/>
</dbReference>
<dbReference type="GO" id="GO:0051603">
    <property type="term" value="P:proteolysis involved in protein catabolic process"/>
    <property type="evidence" value="ECO:0007669"/>
    <property type="project" value="TreeGrafter"/>
</dbReference>
<comment type="caution">
    <text evidence="11">The sequence shown here is derived from an EMBL/GenBank/DDBJ whole genome shotgun (WGS) entry which is preliminary data.</text>
</comment>
<dbReference type="GO" id="GO:0004222">
    <property type="term" value="F:metalloendopeptidase activity"/>
    <property type="evidence" value="ECO:0007669"/>
    <property type="project" value="InterPro"/>
</dbReference>
<evidence type="ECO:0000259" key="10">
    <source>
        <dbReference type="Pfam" id="PF23368"/>
    </source>
</evidence>
<feature type="domain" description="Peptidase M48" evidence="9">
    <location>
        <begin position="160"/>
        <end position="345"/>
    </location>
</feature>
<sequence length="362" mass="40280">MLHGYWYPPESSARQVASLQFEGESYRLSVGDELHTGEASNLQVSQRVGNIPRKITLPDTSIFETVDNAGVDAWLEATEHHDAGVQWMHTLESRWRWIASAVVLTLLVVVSVAVWGLPWASKYVAYQLPPSVNQALAEGTLKTLDQLVLEPSRLPAERQQAIREHFQQTLVPLNPEGFTYTLHFREMEDVANAFALPSGDVVVTDRLAEIITKPAELDSILLHEIGHVVHRHSLRQVIQSSAVTLALVMLAGDASAVDEWTLALPATVLQSQYSREFESEADVYAFERMAILGLDPVHFGNALHRITSDALQDSPLSAKDSQRAETFLKYLSSHPPSEERAAMAKTYSQRYQASKPPVIPKD</sequence>
<reference evidence="11 12" key="1">
    <citation type="submission" date="2017-01" db="EMBL/GenBank/DDBJ databases">
        <title>Novel large sulfur bacteria in the metagenomes of groundwater-fed chemosynthetic microbial mats in the Lake Huron basin.</title>
        <authorList>
            <person name="Sharrar A.M."/>
            <person name="Flood B.E."/>
            <person name="Bailey J.V."/>
            <person name="Jones D.S."/>
            <person name="Biddanda B."/>
            <person name="Ruberg S.A."/>
            <person name="Marcus D.N."/>
            <person name="Dick G.J."/>
        </authorList>
    </citation>
    <scope>NUCLEOTIDE SEQUENCE [LARGE SCALE GENOMIC DNA]</scope>
    <source>
        <strain evidence="11">A8</strain>
    </source>
</reference>
<evidence type="ECO:0000313" key="12">
    <source>
        <dbReference type="Proteomes" id="UP000192491"/>
    </source>
</evidence>
<evidence type="ECO:0000313" key="11">
    <source>
        <dbReference type="EMBL" id="OQX09529.1"/>
    </source>
</evidence>
<feature type="domain" description="DUF7092" evidence="10">
    <location>
        <begin position="1"/>
        <end position="77"/>
    </location>
</feature>
<dbReference type="Proteomes" id="UP000192491">
    <property type="component" value="Unassembled WGS sequence"/>
</dbReference>
<dbReference type="InterPro" id="IPR055518">
    <property type="entry name" value="DUF7092"/>
</dbReference>
<dbReference type="AlphaFoldDB" id="A0A1Y1QMU0"/>
<evidence type="ECO:0000256" key="8">
    <source>
        <dbReference type="SAM" id="Phobius"/>
    </source>
</evidence>
<name>A0A1Y1QMU0_9GAMM</name>
<organism evidence="11 12">
    <name type="scientific">Thiothrix lacustris</name>
    <dbReference type="NCBI Taxonomy" id="525917"/>
    <lineage>
        <taxon>Bacteria</taxon>
        <taxon>Pseudomonadati</taxon>
        <taxon>Pseudomonadota</taxon>
        <taxon>Gammaproteobacteria</taxon>
        <taxon>Thiotrichales</taxon>
        <taxon>Thiotrichaceae</taxon>
        <taxon>Thiothrix</taxon>
    </lineage>
</organism>
<evidence type="ECO:0000256" key="3">
    <source>
        <dbReference type="ARBA" id="ARBA00022801"/>
    </source>
</evidence>
<evidence type="ECO:0000256" key="5">
    <source>
        <dbReference type="ARBA" id="ARBA00023049"/>
    </source>
</evidence>
<keyword evidence="2" id="KW-0479">Metal-binding</keyword>
<keyword evidence="1 6" id="KW-0645">Protease</keyword>
<keyword evidence="8" id="KW-1133">Transmembrane helix</keyword>
<protein>
    <submittedName>
        <fullName evidence="11">Uncharacterized protein</fullName>
    </submittedName>
</protein>
<evidence type="ECO:0000256" key="6">
    <source>
        <dbReference type="RuleBase" id="RU003983"/>
    </source>
</evidence>
<evidence type="ECO:0000256" key="4">
    <source>
        <dbReference type="ARBA" id="ARBA00022833"/>
    </source>
</evidence>
<evidence type="ECO:0000256" key="2">
    <source>
        <dbReference type="ARBA" id="ARBA00022723"/>
    </source>
</evidence>
<evidence type="ECO:0000256" key="7">
    <source>
        <dbReference type="SAM" id="MobiDB-lite"/>
    </source>
</evidence>
<keyword evidence="5 6" id="KW-0482">Metalloprotease</keyword>
<accession>A0A1Y1QMU0</accession>
<dbReference type="InterPro" id="IPR001915">
    <property type="entry name" value="Peptidase_M48"/>
</dbReference>
<dbReference type="InterPro" id="IPR051156">
    <property type="entry name" value="Mito/Outer_Membr_Metalloprot"/>
</dbReference>
<comment type="similarity">
    <text evidence="6">Belongs to the peptidase M48 family.</text>
</comment>
<feature type="region of interest" description="Disordered" evidence="7">
    <location>
        <begin position="332"/>
        <end position="362"/>
    </location>
</feature>
<keyword evidence="8" id="KW-0812">Transmembrane</keyword>
<dbReference type="GO" id="GO:0046872">
    <property type="term" value="F:metal ion binding"/>
    <property type="evidence" value="ECO:0007669"/>
    <property type="project" value="UniProtKB-KW"/>
</dbReference>
<keyword evidence="3 6" id="KW-0378">Hydrolase</keyword>
<keyword evidence="8" id="KW-0472">Membrane</keyword>
<feature type="transmembrane region" description="Helical" evidence="8">
    <location>
        <begin position="97"/>
        <end position="120"/>
    </location>
</feature>
<gene>
    <name evidence="11" type="ORF">BWK73_22620</name>
</gene>
<keyword evidence="4 6" id="KW-0862">Zinc</keyword>
<dbReference type="GO" id="GO:0016020">
    <property type="term" value="C:membrane"/>
    <property type="evidence" value="ECO:0007669"/>
    <property type="project" value="TreeGrafter"/>
</dbReference>
<dbReference type="Gene3D" id="3.30.2010.10">
    <property type="entry name" value="Metalloproteases ('zincins'), catalytic domain"/>
    <property type="match status" value="1"/>
</dbReference>
<evidence type="ECO:0000259" key="9">
    <source>
        <dbReference type="Pfam" id="PF01435"/>
    </source>
</evidence>
<proteinExistence type="inferred from homology"/>
<dbReference type="CDD" id="cd07332">
    <property type="entry name" value="M48C_Oma1_like"/>
    <property type="match status" value="1"/>
</dbReference>
<dbReference type="PANTHER" id="PTHR22726:SF24">
    <property type="entry name" value="M48 FAMILY METALLOPEPTIDASE"/>
    <property type="match status" value="1"/>
</dbReference>
<dbReference type="Pfam" id="PF01435">
    <property type="entry name" value="Peptidase_M48"/>
    <property type="match status" value="1"/>
</dbReference>
<evidence type="ECO:0000256" key="1">
    <source>
        <dbReference type="ARBA" id="ARBA00022670"/>
    </source>
</evidence>
<comment type="cofactor">
    <cofactor evidence="6">
        <name>Zn(2+)</name>
        <dbReference type="ChEBI" id="CHEBI:29105"/>
    </cofactor>
    <text evidence="6">Binds 1 zinc ion per subunit.</text>
</comment>